<proteinExistence type="predicted"/>
<feature type="domain" description="HPr" evidence="6">
    <location>
        <begin position="1"/>
        <end position="86"/>
    </location>
</feature>
<dbReference type="InterPro" id="IPR035895">
    <property type="entry name" value="HPr-like_sf"/>
</dbReference>
<comment type="subcellular location">
    <subcellularLocation>
        <location evidence="2">Cytoplasm</location>
    </subcellularLocation>
</comment>
<dbReference type="RefSeq" id="WP_125137876.1">
    <property type="nucleotide sequence ID" value="NZ_LR130778.1"/>
</dbReference>
<dbReference type="PRINTS" id="PR00107">
    <property type="entry name" value="PHOSPHOCPHPR"/>
</dbReference>
<dbReference type="Gene3D" id="3.30.1340.10">
    <property type="entry name" value="HPr-like"/>
    <property type="match status" value="1"/>
</dbReference>
<dbReference type="InterPro" id="IPR001020">
    <property type="entry name" value="PTS_HPr_His_P_site"/>
</dbReference>
<dbReference type="AlphaFoldDB" id="A0A3P7S1S4"/>
<evidence type="ECO:0000256" key="5">
    <source>
        <dbReference type="ARBA" id="ARBA00022683"/>
    </source>
</evidence>
<evidence type="ECO:0000259" key="6">
    <source>
        <dbReference type="PROSITE" id="PS51350"/>
    </source>
</evidence>
<accession>A0A3P7S1S4</accession>
<dbReference type="EMBL" id="LR130778">
    <property type="protein sequence ID" value="VDN48796.1"/>
    <property type="molecule type" value="Genomic_DNA"/>
</dbReference>
<dbReference type="CDD" id="cd00367">
    <property type="entry name" value="PTS-HPr_like"/>
    <property type="match status" value="1"/>
</dbReference>
<evidence type="ECO:0000256" key="1">
    <source>
        <dbReference type="ARBA" id="ARBA00003681"/>
    </source>
</evidence>
<dbReference type="GO" id="GO:0005737">
    <property type="term" value="C:cytoplasm"/>
    <property type="evidence" value="ECO:0007669"/>
    <property type="project" value="UniProtKB-SubCell"/>
</dbReference>
<sequence length="86" mass="9113">MKSKIVEVKNATGLHARPASGFAKLATAQKCEVFLEKDGNKINAKSILGILTLAIGQGSKVTIITDGVNEEASLKELVDFVGQLED</sequence>
<evidence type="ECO:0000313" key="7">
    <source>
        <dbReference type="EMBL" id="VDN48796.1"/>
    </source>
</evidence>
<organism evidence="7 8">
    <name type="scientific">Petrocella atlantisensis</name>
    <dbReference type="NCBI Taxonomy" id="2173034"/>
    <lineage>
        <taxon>Bacteria</taxon>
        <taxon>Bacillati</taxon>
        <taxon>Bacillota</taxon>
        <taxon>Clostridia</taxon>
        <taxon>Lachnospirales</taxon>
        <taxon>Vallitaleaceae</taxon>
        <taxon>Petrocella</taxon>
    </lineage>
</organism>
<dbReference type="InterPro" id="IPR000032">
    <property type="entry name" value="HPr-like"/>
</dbReference>
<dbReference type="PANTHER" id="PTHR33705:SF2">
    <property type="entry name" value="PHOSPHOCARRIER PROTEIN NPR"/>
    <property type="match status" value="1"/>
</dbReference>
<dbReference type="PROSITE" id="PS51350">
    <property type="entry name" value="PTS_HPR_DOM"/>
    <property type="match status" value="1"/>
</dbReference>
<dbReference type="InterPro" id="IPR050399">
    <property type="entry name" value="HPr"/>
</dbReference>
<dbReference type="OrthoDB" id="9809047at2"/>
<comment type="function">
    <text evidence="1">General (non sugar-specific) component of the phosphoenolpyruvate-dependent sugar phosphotransferase system (sugar PTS). This major carbohydrate active-transport system catalyzes the phosphorylation of incoming sugar substrates concomitantly with their translocation across the cell membrane. The phosphoryl group from phosphoenolpyruvate (PEP) is transferred to the phosphoryl carrier protein HPr by enzyme I. Phospho-HPr then transfers it to the PTS EIIA domain.</text>
</comment>
<dbReference type="Pfam" id="PF00381">
    <property type="entry name" value="PTS-HPr"/>
    <property type="match status" value="1"/>
</dbReference>
<evidence type="ECO:0000313" key="8">
    <source>
        <dbReference type="Proteomes" id="UP000279029"/>
    </source>
</evidence>
<reference evidence="7 8" key="1">
    <citation type="submission" date="2018-09" db="EMBL/GenBank/DDBJ databases">
        <authorList>
            <person name="Postec A."/>
        </authorList>
    </citation>
    <scope>NUCLEOTIDE SEQUENCE [LARGE SCALE GENOMIC DNA]</scope>
    <source>
        <strain evidence="7">70B-A</strain>
    </source>
</reference>
<name>A0A3P7S1S4_9FIRM</name>
<keyword evidence="5" id="KW-0598">Phosphotransferase system</keyword>
<dbReference type="KEGG" id="cbar:PATL70BA_2888"/>
<evidence type="ECO:0000256" key="4">
    <source>
        <dbReference type="ARBA" id="ARBA00022490"/>
    </source>
</evidence>
<dbReference type="PANTHER" id="PTHR33705">
    <property type="entry name" value="PHOSPHOCARRIER PROTEIN HPR"/>
    <property type="match status" value="1"/>
</dbReference>
<evidence type="ECO:0000256" key="2">
    <source>
        <dbReference type="ARBA" id="ARBA00004496"/>
    </source>
</evidence>
<dbReference type="NCBIfam" id="TIGR01003">
    <property type="entry name" value="PTS_HPr_family"/>
    <property type="match status" value="1"/>
</dbReference>
<dbReference type="GO" id="GO:0009401">
    <property type="term" value="P:phosphoenolpyruvate-dependent sugar phosphotransferase system"/>
    <property type="evidence" value="ECO:0007669"/>
    <property type="project" value="UniProtKB-KW"/>
</dbReference>
<dbReference type="PROSITE" id="PS00369">
    <property type="entry name" value="PTS_HPR_HIS"/>
    <property type="match status" value="1"/>
</dbReference>
<evidence type="ECO:0000256" key="3">
    <source>
        <dbReference type="ARBA" id="ARBA00020422"/>
    </source>
</evidence>
<dbReference type="Proteomes" id="UP000279029">
    <property type="component" value="Chromosome"/>
</dbReference>
<dbReference type="SUPFAM" id="SSF55594">
    <property type="entry name" value="HPr-like"/>
    <property type="match status" value="1"/>
</dbReference>
<keyword evidence="4" id="KW-0963">Cytoplasm</keyword>
<protein>
    <recommendedName>
        <fullName evidence="3">Phosphocarrier protein HPr</fullName>
    </recommendedName>
</protein>
<keyword evidence="8" id="KW-1185">Reference proteome</keyword>
<gene>
    <name evidence="7" type="primary">crh</name>
    <name evidence="7" type="ORF">PATL70BA_2888</name>
</gene>